<dbReference type="InterPro" id="IPR016177">
    <property type="entry name" value="DNA-bd_dom_sf"/>
</dbReference>
<dbReference type="CDD" id="cd00018">
    <property type="entry name" value="AP2"/>
    <property type="match status" value="1"/>
</dbReference>
<evidence type="ECO:0000313" key="10">
    <source>
        <dbReference type="Proteomes" id="UP001346149"/>
    </source>
</evidence>
<dbReference type="Pfam" id="PF00847">
    <property type="entry name" value="AP2"/>
    <property type="match status" value="1"/>
</dbReference>
<evidence type="ECO:0000259" key="8">
    <source>
        <dbReference type="PROSITE" id="PS51032"/>
    </source>
</evidence>
<evidence type="ECO:0000256" key="1">
    <source>
        <dbReference type="ARBA" id="ARBA00004123"/>
    </source>
</evidence>
<dbReference type="GO" id="GO:0009873">
    <property type="term" value="P:ethylene-activated signaling pathway"/>
    <property type="evidence" value="ECO:0007669"/>
    <property type="project" value="InterPro"/>
</dbReference>
<organism evidence="9 10">
    <name type="scientific">Trapa natans</name>
    <name type="common">Water chestnut</name>
    <dbReference type="NCBI Taxonomy" id="22666"/>
    <lineage>
        <taxon>Eukaryota</taxon>
        <taxon>Viridiplantae</taxon>
        <taxon>Streptophyta</taxon>
        <taxon>Embryophyta</taxon>
        <taxon>Tracheophyta</taxon>
        <taxon>Spermatophyta</taxon>
        <taxon>Magnoliopsida</taxon>
        <taxon>eudicotyledons</taxon>
        <taxon>Gunneridae</taxon>
        <taxon>Pentapetalae</taxon>
        <taxon>rosids</taxon>
        <taxon>malvids</taxon>
        <taxon>Myrtales</taxon>
        <taxon>Lythraceae</taxon>
        <taxon>Trapa</taxon>
    </lineage>
</organism>
<dbReference type="SMART" id="SM00380">
    <property type="entry name" value="AP2"/>
    <property type="match status" value="1"/>
</dbReference>
<dbReference type="Proteomes" id="UP001346149">
    <property type="component" value="Unassembled WGS sequence"/>
</dbReference>
<dbReference type="Gene3D" id="3.30.730.10">
    <property type="entry name" value="AP2/ERF domain"/>
    <property type="match status" value="1"/>
</dbReference>
<evidence type="ECO:0000256" key="4">
    <source>
        <dbReference type="ARBA" id="ARBA00023163"/>
    </source>
</evidence>
<dbReference type="PANTHER" id="PTHR31190">
    <property type="entry name" value="DNA-BINDING DOMAIN"/>
    <property type="match status" value="1"/>
</dbReference>
<keyword evidence="10" id="KW-1185">Reference proteome</keyword>
<evidence type="ECO:0000256" key="7">
    <source>
        <dbReference type="SAM" id="MobiDB-lite"/>
    </source>
</evidence>
<gene>
    <name evidence="9" type="ORF">SAY86_019886</name>
</gene>
<keyword evidence="4" id="KW-0804">Transcription</keyword>
<dbReference type="FunFam" id="3.30.730.10:FF:000001">
    <property type="entry name" value="Ethylene-responsive transcription factor 2"/>
    <property type="match status" value="1"/>
</dbReference>
<dbReference type="AlphaFoldDB" id="A0AAN7R3N3"/>
<accession>A0AAN7R3N3</accession>
<feature type="domain" description="AP2/ERF" evidence="8">
    <location>
        <begin position="92"/>
        <end position="149"/>
    </location>
</feature>
<reference evidence="9 10" key="1">
    <citation type="journal article" date="2023" name="Hortic Res">
        <title>Pangenome of water caltrop reveals structural variations and asymmetric subgenome divergence after allopolyploidization.</title>
        <authorList>
            <person name="Zhang X."/>
            <person name="Chen Y."/>
            <person name="Wang L."/>
            <person name="Yuan Y."/>
            <person name="Fang M."/>
            <person name="Shi L."/>
            <person name="Lu R."/>
            <person name="Comes H.P."/>
            <person name="Ma Y."/>
            <person name="Chen Y."/>
            <person name="Huang G."/>
            <person name="Zhou Y."/>
            <person name="Zheng Z."/>
            <person name="Qiu Y."/>
        </authorList>
    </citation>
    <scope>NUCLEOTIDE SEQUENCE [LARGE SCALE GENOMIC DNA]</scope>
    <source>
        <strain evidence="9">F231</strain>
    </source>
</reference>
<dbReference type="GO" id="GO:0005634">
    <property type="term" value="C:nucleus"/>
    <property type="evidence" value="ECO:0007669"/>
    <property type="project" value="UniProtKB-SubCell"/>
</dbReference>
<feature type="region of interest" description="Disordered" evidence="7">
    <location>
        <begin position="212"/>
        <end position="260"/>
    </location>
</feature>
<dbReference type="InterPro" id="IPR044808">
    <property type="entry name" value="ERF_plant"/>
</dbReference>
<feature type="region of interest" description="Disordered" evidence="7">
    <location>
        <begin position="69"/>
        <end position="94"/>
    </location>
</feature>
<comment type="subcellular location">
    <subcellularLocation>
        <location evidence="1">Nucleus</location>
    </subcellularLocation>
</comment>
<name>A0AAN7R3N3_TRANT</name>
<dbReference type="GO" id="GO:0003700">
    <property type="term" value="F:DNA-binding transcription factor activity"/>
    <property type="evidence" value="ECO:0007669"/>
    <property type="project" value="InterPro"/>
</dbReference>
<dbReference type="EMBL" id="JAXQNO010000011">
    <property type="protein sequence ID" value="KAK4788567.1"/>
    <property type="molecule type" value="Genomic_DNA"/>
</dbReference>
<feature type="compositionally biased region" description="Low complexity" evidence="7">
    <location>
        <begin position="212"/>
        <end position="237"/>
    </location>
</feature>
<evidence type="ECO:0000256" key="5">
    <source>
        <dbReference type="ARBA" id="ARBA00023242"/>
    </source>
</evidence>
<dbReference type="SUPFAM" id="SSF54171">
    <property type="entry name" value="DNA-binding domain"/>
    <property type="match status" value="1"/>
</dbReference>
<evidence type="ECO:0000256" key="6">
    <source>
        <dbReference type="ARBA" id="ARBA00024343"/>
    </source>
</evidence>
<evidence type="ECO:0000313" key="9">
    <source>
        <dbReference type="EMBL" id="KAK4788567.1"/>
    </source>
</evidence>
<evidence type="ECO:0000256" key="3">
    <source>
        <dbReference type="ARBA" id="ARBA00023125"/>
    </source>
</evidence>
<evidence type="ECO:0000256" key="2">
    <source>
        <dbReference type="ARBA" id="ARBA00023015"/>
    </source>
</evidence>
<keyword evidence="2" id="KW-0805">Transcription regulation</keyword>
<proteinExistence type="inferred from homology"/>
<keyword evidence="5" id="KW-0539">Nucleus</keyword>
<dbReference type="InterPro" id="IPR001471">
    <property type="entry name" value="AP2/ERF_dom"/>
</dbReference>
<dbReference type="PRINTS" id="PR00367">
    <property type="entry name" value="ETHRSPELEMNT"/>
</dbReference>
<keyword evidence="3" id="KW-0238">DNA-binding</keyword>
<dbReference type="PANTHER" id="PTHR31190:SF167">
    <property type="entry name" value="ETHYLENE-RESPONSIVE TRANSCRIPTION FACTOR ERF112"/>
    <property type="match status" value="1"/>
</dbReference>
<dbReference type="PROSITE" id="PS51032">
    <property type="entry name" value="AP2_ERF"/>
    <property type="match status" value="1"/>
</dbReference>
<protein>
    <recommendedName>
        <fullName evidence="8">AP2/ERF domain-containing protein</fullName>
    </recommendedName>
</protein>
<sequence length="260" mass="27440">MVTEDGTFAAHALLSSSSWLSETDHASAMVAALAGAASGAAGNLNINQMPVTGVLEASGVAVDHDKEAIPATAHRAPNPEESSSSSTIKRRHYRGVRQRPWGKWAAEIRDPKKAARVWLGTFSTAEEAAMAYDKAALSFKGTKAKINFPERVQEHSHYDTSYAFSSGDSATPRKVHYPDLVQYAQLLSSSDADFPLLTLNLLEGHGTTTSLNATAAAPSSSSSSSTSSCPSSSSMASIQHQQAPSPGLSCKKKYSDQPGK</sequence>
<comment type="caution">
    <text evidence="9">The sequence shown here is derived from an EMBL/GenBank/DDBJ whole genome shotgun (WGS) entry which is preliminary data.</text>
</comment>
<comment type="similarity">
    <text evidence="6">Belongs to the AP2/ERF transcription factor family. ERF subfamily.</text>
</comment>
<dbReference type="InterPro" id="IPR036955">
    <property type="entry name" value="AP2/ERF_dom_sf"/>
</dbReference>
<dbReference type="GO" id="GO:0003677">
    <property type="term" value="F:DNA binding"/>
    <property type="evidence" value="ECO:0007669"/>
    <property type="project" value="UniProtKB-KW"/>
</dbReference>